<reference evidence="1 2" key="1">
    <citation type="submission" date="2018-07" db="EMBL/GenBank/DDBJ databases">
        <title>Dyadobacter roseus sp. nov., isolated from rose rhizosphere soil.</title>
        <authorList>
            <person name="Chen L."/>
        </authorList>
    </citation>
    <scope>NUCLEOTIDE SEQUENCE [LARGE SCALE GENOMIC DNA]</scope>
    <source>
        <strain evidence="1 2">RS19</strain>
    </source>
</reference>
<name>A0A3D8Y2K2_9BACT</name>
<protein>
    <submittedName>
        <fullName evidence="1">Uncharacterized protein</fullName>
    </submittedName>
</protein>
<evidence type="ECO:0000313" key="2">
    <source>
        <dbReference type="Proteomes" id="UP000256373"/>
    </source>
</evidence>
<sequence length="142" mass="17001">MRDYWKHLLASCWKSTDLYETLKWLRPHSQQHILELYLPNWPGFTDKLKLIENTIGWTELETAVKHSGYEDFCFKLVGSKHPRQPSNSPGRNDFTAYYGFQYLQRNNYILENLHNGKLIKIDIYDNLMYHSENHLYTFTKPA</sequence>
<gene>
    <name evidence="1" type="ORF">DSL64_28570</name>
</gene>
<comment type="caution">
    <text evidence="1">The sequence shown here is derived from an EMBL/GenBank/DDBJ whole genome shotgun (WGS) entry which is preliminary data.</text>
</comment>
<dbReference type="AlphaFoldDB" id="A0A3D8Y2K2"/>
<dbReference type="EMBL" id="QNUL01000051">
    <property type="protein sequence ID" value="REA55055.1"/>
    <property type="molecule type" value="Genomic_DNA"/>
</dbReference>
<evidence type="ECO:0000313" key="1">
    <source>
        <dbReference type="EMBL" id="REA55055.1"/>
    </source>
</evidence>
<organism evidence="1 2">
    <name type="scientific">Dyadobacter luteus</name>
    <dbReference type="NCBI Taxonomy" id="2259619"/>
    <lineage>
        <taxon>Bacteria</taxon>
        <taxon>Pseudomonadati</taxon>
        <taxon>Bacteroidota</taxon>
        <taxon>Cytophagia</taxon>
        <taxon>Cytophagales</taxon>
        <taxon>Spirosomataceae</taxon>
        <taxon>Dyadobacter</taxon>
    </lineage>
</organism>
<dbReference type="Proteomes" id="UP000256373">
    <property type="component" value="Unassembled WGS sequence"/>
</dbReference>
<keyword evidence="2" id="KW-1185">Reference proteome</keyword>
<proteinExistence type="predicted"/>
<accession>A0A3D8Y2K2</accession>